<accession>A0A9Q0S8J2</accession>
<sequence>MQKQYAAILKKEKAIHGHFKIFRWTLKTMEIEQTEDIEQIEELADFGIEFLLATLKQPAESMQVKLLLVDCFSLRMTLWQSESNAVVFRKIVNVIVANSSKKSLVNKIFDANLRYKFALVSMVLLERVEEKLPGSVWFLDELFALYLIDEATASECVSEIAKNGWSFNNCGMMRRLTENVQPETPAQTIFNFGKILLKNGINFLSEQQEGCALEILYSLEIPETLRNVLCFNYQNLKF</sequence>
<comment type="caution">
    <text evidence="1">The sequence shown here is derived from an EMBL/GenBank/DDBJ whole genome shotgun (WGS) entry which is preliminary data.</text>
</comment>
<evidence type="ECO:0000313" key="2">
    <source>
        <dbReference type="Proteomes" id="UP001151699"/>
    </source>
</evidence>
<dbReference type="AlphaFoldDB" id="A0A9Q0S8J2"/>
<gene>
    <name evidence="1" type="ORF">Bhyg_04654</name>
</gene>
<organism evidence="1 2">
    <name type="scientific">Pseudolycoriella hygida</name>
    <dbReference type="NCBI Taxonomy" id="35572"/>
    <lineage>
        <taxon>Eukaryota</taxon>
        <taxon>Metazoa</taxon>
        <taxon>Ecdysozoa</taxon>
        <taxon>Arthropoda</taxon>
        <taxon>Hexapoda</taxon>
        <taxon>Insecta</taxon>
        <taxon>Pterygota</taxon>
        <taxon>Neoptera</taxon>
        <taxon>Endopterygota</taxon>
        <taxon>Diptera</taxon>
        <taxon>Nematocera</taxon>
        <taxon>Sciaroidea</taxon>
        <taxon>Sciaridae</taxon>
        <taxon>Pseudolycoriella</taxon>
    </lineage>
</organism>
<name>A0A9Q0S8J2_9DIPT</name>
<evidence type="ECO:0000313" key="1">
    <source>
        <dbReference type="EMBL" id="KAJ6649419.1"/>
    </source>
</evidence>
<dbReference type="EMBL" id="WJQU01000001">
    <property type="protein sequence ID" value="KAJ6649419.1"/>
    <property type="molecule type" value="Genomic_DNA"/>
</dbReference>
<dbReference type="Proteomes" id="UP001151699">
    <property type="component" value="Chromosome A"/>
</dbReference>
<proteinExistence type="predicted"/>
<protein>
    <submittedName>
        <fullName evidence="1">Uncharacterized protein</fullName>
    </submittedName>
</protein>
<keyword evidence="2" id="KW-1185">Reference proteome</keyword>
<reference evidence="1" key="1">
    <citation type="submission" date="2022-07" db="EMBL/GenBank/DDBJ databases">
        <authorList>
            <person name="Trinca V."/>
            <person name="Uliana J.V.C."/>
            <person name="Torres T.T."/>
            <person name="Ward R.J."/>
            <person name="Monesi N."/>
        </authorList>
    </citation>
    <scope>NUCLEOTIDE SEQUENCE</scope>
    <source>
        <strain evidence="1">HSMRA1968</strain>
        <tissue evidence="1">Whole embryos</tissue>
    </source>
</reference>